<dbReference type="SUPFAM" id="SSF53850">
    <property type="entry name" value="Periplasmic binding protein-like II"/>
    <property type="match status" value="1"/>
</dbReference>
<protein>
    <submittedName>
        <fullName evidence="6">Transcriptional regulator, LysR family</fullName>
    </submittedName>
</protein>
<dbReference type="AlphaFoldDB" id="A0A1Y6CU04"/>
<evidence type="ECO:0000313" key="6">
    <source>
        <dbReference type="EMBL" id="SMF77045.1"/>
    </source>
</evidence>
<reference evidence="6 7" key="1">
    <citation type="submission" date="2017-04" db="EMBL/GenBank/DDBJ databases">
        <authorList>
            <person name="Afonso C.L."/>
            <person name="Miller P.J."/>
            <person name="Scott M.A."/>
            <person name="Spackman E."/>
            <person name="Goraichik I."/>
            <person name="Dimitrov K.M."/>
            <person name="Suarez D.L."/>
            <person name="Swayne D.E."/>
        </authorList>
    </citation>
    <scope>NUCLEOTIDE SEQUENCE [LARGE SCALE GENOMIC DNA]</scope>
    <source>
        <strain evidence="6 7">USBA 355</strain>
    </source>
</reference>
<dbReference type="PRINTS" id="PR00039">
    <property type="entry name" value="HTHLYSR"/>
</dbReference>
<proteinExistence type="inferred from homology"/>
<sequence>MSRPAIRQIEAFNAVMELGSVTRAGEAMYISQPAVSKLIKAFEERCGFPLFARRGGRLVPTREARQVFVETQRLFSGADRVFHTVGAIRDRRRGEVSIAAFAALSAHLIPAAVSPFLAARPDVHFELYSRTSNSVPDMVQSHRADYGLSLLPTSHPTLECREFFTMEMVCVLRADSPLAEKRTITARDLADVPLISLSPEDRSRLLIDEAFHREGVAPRTQIQVQIAETACSFVANGGGGASIVTWVNRLGRYDPRIAYRRFEPRLAHTVWLIQSAAETPSRLATTMVELIRDKLVEESAKPLS</sequence>
<dbReference type="Pfam" id="PF00126">
    <property type="entry name" value="HTH_1"/>
    <property type="match status" value="1"/>
</dbReference>
<dbReference type="InterPro" id="IPR036390">
    <property type="entry name" value="WH_DNA-bd_sf"/>
</dbReference>
<name>A0A1Y6CU04_9PROT</name>
<gene>
    <name evidence="6" type="ORF">SAMN05428998_13625</name>
</gene>
<dbReference type="GO" id="GO:0043565">
    <property type="term" value="F:sequence-specific DNA binding"/>
    <property type="evidence" value="ECO:0007669"/>
    <property type="project" value="TreeGrafter"/>
</dbReference>
<evidence type="ECO:0000256" key="2">
    <source>
        <dbReference type="ARBA" id="ARBA00023015"/>
    </source>
</evidence>
<keyword evidence="3" id="KW-0238">DNA-binding</keyword>
<comment type="similarity">
    <text evidence="1">Belongs to the LysR transcriptional regulatory family.</text>
</comment>
<dbReference type="GO" id="GO:0010628">
    <property type="term" value="P:positive regulation of gene expression"/>
    <property type="evidence" value="ECO:0007669"/>
    <property type="project" value="TreeGrafter"/>
</dbReference>
<dbReference type="InterPro" id="IPR005119">
    <property type="entry name" value="LysR_subst-bd"/>
</dbReference>
<dbReference type="Gene3D" id="1.10.10.10">
    <property type="entry name" value="Winged helix-like DNA-binding domain superfamily/Winged helix DNA-binding domain"/>
    <property type="match status" value="1"/>
</dbReference>
<dbReference type="Proteomes" id="UP000192917">
    <property type="component" value="Unassembled WGS sequence"/>
</dbReference>
<keyword evidence="2" id="KW-0805">Transcription regulation</keyword>
<evidence type="ECO:0000256" key="4">
    <source>
        <dbReference type="ARBA" id="ARBA00023163"/>
    </source>
</evidence>
<dbReference type="PROSITE" id="PS50931">
    <property type="entry name" value="HTH_LYSR"/>
    <property type="match status" value="1"/>
</dbReference>
<dbReference type="InterPro" id="IPR036388">
    <property type="entry name" value="WH-like_DNA-bd_sf"/>
</dbReference>
<dbReference type="InterPro" id="IPR000847">
    <property type="entry name" value="LysR_HTH_N"/>
</dbReference>
<dbReference type="GO" id="GO:0003700">
    <property type="term" value="F:DNA-binding transcription factor activity"/>
    <property type="evidence" value="ECO:0007669"/>
    <property type="project" value="InterPro"/>
</dbReference>
<dbReference type="PANTHER" id="PTHR30427:SF1">
    <property type="entry name" value="TRANSCRIPTIONAL ACTIVATOR PROTEIN LYSR"/>
    <property type="match status" value="1"/>
</dbReference>
<keyword evidence="7" id="KW-1185">Reference proteome</keyword>
<evidence type="ECO:0000256" key="3">
    <source>
        <dbReference type="ARBA" id="ARBA00023125"/>
    </source>
</evidence>
<dbReference type="SUPFAM" id="SSF46785">
    <property type="entry name" value="Winged helix' DNA-binding domain"/>
    <property type="match status" value="1"/>
</dbReference>
<dbReference type="RefSeq" id="WP_085125994.1">
    <property type="nucleotide sequence ID" value="NZ_FWZX01000036.1"/>
</dbReference>
<dbReference type="PANTHER" id="PTHR30427">
    <property type="entry name" value="TRANSCRIPTIONAL ACTIVATOR PROTEIN LYSR"/>
    <property type="match status" value="1"/>
</dbReference>
<dbReference type="Pfam" id="PF03466">
    <property type="entry name" value="LysR_substrate"/>
    <property type="match status" value="1"/>
</dbReference>
<evidence type="ECO:0000256" key="1">
    <source>
        <dbReference type="ARBA" id="ARBA00009437"/>
    </source>
</evidence>
<accession>A0A1Y6CU04</accession>
<organism evidence="6 7">
    <name type="scientific">Tistlia consotensis USBA 355</name>
    <dbReference type="NCBI Taxonomy" id="560819"/>
    <lineage>
        <taxon>Bacteria</taxon>
        <taxon>Pseudomonadati</taxon>
        <taxon>Pseudomonadota</taxon>
        <taxon>Alphaproteobacteria</taxon>
        <taxon>Rhodospirillales</taxon>
        <taxon>Rhodovibrionaceae</taxon>
        <taxon>Tistlia</taxon>
    </lineage>
</organism>
<dbReference type="STRING" id="560819.SAMN05428998_13625"/>
<keyword evidence="4" id="KW-0804">Transcription</keyword>
<dbReference type="EMBL" id="FWZX01000036">
    <property type="protein sequence ID" value="SMF77045.1"/>
    <property type="molecule type" value="Genomic_DNA"/>
</dbReference>
<evidence type="ECO:0000259" key="5">
    <source>
        <dbReference type="PROSITE" id="PS50931"/>
    </source>
</evidence>
<evidence type="ECO:0000313" key="7">
    <source>
        <dbReference type="Proteomes" id="UP000192917"/>
    </source>
</evidence>
<feature type="domain" description="HTH lysR-type" evidence="5">
    <location>
        <begin position="4"/>
        <end position="61"/>
    </location>
</feature>
<dbReference type="Gene3D" id="3.40.190.290">
    <property type="match status" value="1"/>
</dbReference>